<evidence type="ECO:0000313" key="3">
    <source>
        <dbReference type="EMBL" id="EKF28484.1"/>
    </source>
</evidence>
<keyword evidence="4" id="KW-1185">Reference proteome</keyword>
<evidence type="ECO:0000256" key="2">
    <source>
        <dbReference type="SAM" id="SignalP"/>
    </source>
</evidence>
<evidence type="ECO:0000313" key="4">
    <source>
        <dbReference type="Proteomes" id="UP000007350"/>
    </source>
</evidence>
<reference evidence="3 4" key="1">
    <citation type="journal article" date="2012" name="BMC Genomics">
        <title>Comparative genomic analysis of human infective Trypanosoma cruzi lineages with the bat-restricted subspecies T. cruzi marinkellei.</title>
        <authorList>
            <person name="Franzen O."/>
            <person name="Talavera-Lopez C."/>
            <person name="Ochaya S."/>
            <person name="Butler C.E."/>
            <person name="Messenger L.A."/>
            <person name="Lewis M.D."/>
            <person name="Llewellyn M.S."/>
            <person name="Marinkelle C.J."/>
            <person name="Tyler K.M."/>
            <person name="Miles M.A."/>
            <person name="Andersson B."/>
        </authorList>
    </citation>
    <scope>NUCLEOTIDE SEQUENCE [LARGE SCALE GENOMIC DNA]</scope>
    <source>
        <strain evidence="3 4">B7</strain>
    </source>
</reference>
<feature type="non-terminal residue" evidence="3">
    <location>
        <position position="238"/>
    </location>
</feature>
<dbReference type="OrthoDB" id="10608586at2759"/>
<dbReference type="Pfam" id="PF01456">
    <property type="entry name" value="Mucin"/>
    <property type="match status" value="1"/>
</dbReference>
<name>K2MS36_TRYCR</name>
<evidence type="ECO:0000256" key="1">
    <source>
        <dbReference type="SAM" id="MobiDB-lite"/>
    </source>
</evidence>
<dbReference type="InterPro" id="IPR000458">
    <property type="entry name" value="Tryp_mucin"/>
</dbReference>
<organism evidence="3 4">
    <name type="scientific">Trypanosoma cruzi marinkellei</name>
    <dbReference type="NCBI Taxonomy" id="85056"/>
    <lineage>
        <taxon>Eukaryota</taxon>
        <taxon>Discoba</taxon>
        <taxon>Euglenozoa</taxon>
        <taxon>Kinetoplastea</taxon>
        <taxon>Metakinetoplastina</taxon>
        <taxon>Trypanosomatida</taxon>
        <taxon>Trypanosomatidae</taxon>
        <taxon>Trypanosoma</taxon>
        <taxon>Schizotrypanum</taxon>
    </lineage>
</organism>
<feature type="chain" id="PRO_5003863845" evidence="2">
    <location>
        <begin position="24"/>
        <end position="238"/>
    </location>
</feature>
<dbReference type="EMBL" id="AHKC01015641">
    <property type="protein sequence ID" value="EKF28484.1"/>
    <property type="molecule type" value="Genomic_DNA"/>
</dbReference>
<feature type="signal peptide" evidence="2">
    <location>
        <begin position="1"/>
        <end position="23"/>
    </location>
</feature>
<feature type="region of interest" description="Disordered" evidence="1">
    <location>
        <begin position="110"/>
        <end position="132"/>
    </location>
</feature>
<feature type="compositionally biased region" description="Polar residues" evidence="1">
    <location>
        <begin position="71"/>
        <end position="87"/>
    </location>
</feature>
<feature type="compositionally biased region" description="Polar residues" evidence="1">
    <location>
        <begin position="201"/>
        <end position="221"/>
    </location>
</feature>
<dbReference type="AlphaFoldDB" id="K2MS36"/>
<comment type="caution">
    <text evidence="3">The sequence shown here is derived from an EMBL/GenBank/DDBJ whole genome shotgun (WGS) entry which is preliminary data.</text>
</comment>
<accession>K2MS36</accession>
<gene>
    <name evidence="3" type="ORF">MOQ_007766</name>
</gene>
<feature type="compositionally biased region" description="Acidic residues" evidence="1">
    <location>
        <begin position="52"/>
        <end position="64"/>
    </location>
</feature>
<feature type="region of interest" description="Disordered" evidence="1">
    <location>
        <begin position="146"/>
        <end position="238"/>
    </location>
</feature>
<feature type="region of interest" description="Disordered" evidence="1">
    <location>
        <begin position="40"/>
        <end position="87"/>
    </location>
</feature>
<feature type="compositionally biased region" description="Low complexity" evidence="1">
    <location>
        <begin position="179"/>
        <end position="199"/>
    </location>
</feature>
<feature type="compositionally biased region" description="Basic and acidic residues" evidence="1">
    <location>
        <begin position="154"/>
        <end position="172"/>
    </location>
</feature>
<proteinExistence type="predicted"/>
<keyword evidence="2" id="KW-0732">Signal</keyword>
<sequence length="238" mass="24584">MMMTCRLLCTLLVLALFCCPSVCVTATGGEKAVKIPDPAVQKASDPLAAPEMESDGDTDCELEPPEPHTAGPTNRTGSTTLGSHTSQSEDLYVLKNVTNPKGTLRISKGGIAVTPSGAPAPPGTPSPTKDNREPTVLAIEPAQTQGVIGNSGTENKKLQENTGVENHKEQASRQEPAMPNTNYNTTTKTPPLGPPTKNGIPATSTELQNATIQTGTNSPSHAETAPEAPESPSGNGAP</sequence>
<protein>
    <submittedName>
        <fullName evidence="3">Mucin TcMUCII, putative</fullName>
    </submittedName>
</protein>
<dbReference type="Proteomes" id="UP000007350">
    <property type="component" value="Unassembled WGS sequence"/>
</dbReference>